<dbReference type="STRING" id="4846.A0A367KVK0"/>
<dbReference type="InterPro" id="IPR007010">
    <property type="entry name" value="PolA_pol_RNA-bd_dom"/>
</dbReference>
<keyword evidence="7" id="KW-0067">ATP-binding</keyword>
<keyword evidence="4" id="KW-0507">mRNA processing</keyword>
<reference evidence="11 12" key="1">
    <citation type="journal article" date="2018" name="G3 (Bethesda)">
        <title>Phylogenetic and Phylogenomic Definition of Rhizopus Species.</title>
        <authorList>
            <person name="Gryganskyi A.P."/>
            <person name="Golan J."/>
            <person name="Dolatabadi S."/>
            <person name="Mondo S."/>
            <person name="Robb S."/>
            <person name="Idnurm A."/>
            <person name="Muszewska A."/>
            <person name="Steczkiewicz K."/>
            <person name="Masonjones S."/>
            <person name="Liao H.L."/>
            <person name="Gajdeczka M.T."/>
            <person name="Anike F."/>
            <person name="Vuek A."/>
            <person name="Anishchenko I.M."/>
            <person name="Voigt K."/>
            <person name="de Hoog G.S."/>
            <person name="Smith M.E."/>
            <person name="Heitman J."/>
            <person name="Vilgalys R."/>
            <person name="Stajich J.E."/>
        </authorList>
    </citation>
    <scope>NUCLEOTIDE SEQUENCE [LARGE SCALE GENOMIC DNA]</scope>
    <source>
        <strain evidence="11 12">LSU 92-RS-03</strain>
    </source>
</reference>
<dbReference type="OrthoDB" id="10263155at2759"/>
<dbReference type="SUPFAM" id="SSF55003">
    <property type="entry name" value="PAP/Archaeal CCA-adding enzyme, C-terminal domain"/>
    <property type="match status" value="1"/>
</dbReference>
<evidence type="ECO:0000313" key="12">
    <source>
        <dbReference type="Proteomes" id="UP000253551"/>
    </source>
</evidence>
<dbReference type="AlphaFoldDB" id="A0A367KVK0"/>
<dbReference type="SUPFAM" id="SSF81631">
    <property type="entry name" value="PAP/OAS1 substrate-binding domain"/>
    <property type="match status" value="1"/>
</dbReference>
<gene>
    <name evidence="11" type="ORF">CU098_005408</name>
</gene>
<dbReference type="GO" id="GO:0006397">
    <property type="term" value="P:mRNA processing"/>
    <property type="evidence" value="ECO:0007669"/>
    <property type="project" value="UniProtKB-KW"/>
</dbReference>
<comment type="caution">
    <text evidence="11">The sequence shown here is derived from an EMBL/GenBank/DDBJ whole genome shotgun (WGS) entry which is preliminary data.</text>
</comment>
<evidence type="ECO:0000256" key="1">
    <source>
        <dbReference type="ARBA" id="ARBA00004123"/>
    </source>
</evidence>
<name>A0A367KVK0_RHIST</name>
<evidence type="ECO:0000256" key="4">
    <source>
        <dbReference type="ARBA" id="ARBA00022664"/>
    </source>
</evidence>
<comment type="subcellular location">
    <subcellularLocation>
        <location evidence="1">Nucleus</location>
    </subcellularLocation>
</comment>
<dbReference type="PANTHER" id="PTHR10682:SF10">
    <property type="entry name" value="POLYNUCLEOTIDE ADENYLYLTRANSFERASE"/>
    <property type="match status" value="1"/>
</dbReference>
<evidence type="ECO:0000256" key="3">
    <source>
        <dbReference type="ARBA" id="ARBA00012388"/>
    </source>
</evidence>
<evidence type="ECO:0000256" key="8">
    <source>
        <dbReference type="ARBA" id="ARBA00023242"/>
    </source>
</evidence>
<dbReference type="Gene3D" id="1.10.1410.10">
    <property type="match status" value="1"/>
</dbReference>
<dbReference type="EC" id="2.7.7.19" evidence="3"/>
<dbReference type="Proteomes" id="UP000253551">
    <property type="component" value="Unassembled WGS sequence"/>
</dbReference>
<dbReference type="GO" id="GO:0031123">
    <property type="term" value="P:RNA 3'-end processing"/>
    <property type="evidence" value="ECO:0007669"/>
    <property type="project" value="InterPro"/>
</dbReference>
<protein>
    <recommendedName>
        <fullName evidence="3">polynucleotide adenylyltransferase</fullName>
        <ecNumber evidence="3">2.7.7.19</ecNumber>
    </recommendedName>
</protein>
<evidence type="ECO:0000313" key="11">
    <source>
        <dbReference type="EMBL" id="RCI06215.1"/>
    </source>
</evidence>
<keyword evidence="8" id="KW-0539">Nucleus</keyword>
<keyword evidence="5" id="KW-0808">Transferase</keyword>
<dbReference type="GO" id="GO:0005634">
    <property type="term" value="C:nucleus"/>
    <property type="evidence" value="ECO:0007669"/>
    <property type="project" value="UniProtKB-SubCell"/>
</dbReference>
<accession>A0A367KVK0</accession>
<dbReference type="Pfam" id="PF04926">
    <property type="entry name" value="PAP_RNA-bind"/>
    <property type="match status" value="1"/>
</dbReference>
<evidence type="ECO:0000256" key="6">
    <source>
        <dbReference type="ARBA" id="ARBA00022741"/>
    </source>
</evidence>
<keyword evidence="12" id="KW-1185">Reference proteome</keyword>
<evidence type="ECO:0000256" key="2">
    <source>
        <dbReference type="ARBA" id="ARBA00010912"/>
    </source>
</evidence>
<evidence type="ECO:0000259" key="9">
    <source>
        <dbReference type="Pfam" id="PF04926"/>
    </source>
</evidence>
<sequence>MLRERRHITNDQWYDYLRQKEAIETEAMKQTRIVELLKRMVVRFSAVVAKDIQWKKGDIKCALVSSGSYAMGGNLQNEVIELVLRASNRAKVNVFFVRLNLDTVTSQTNLLDNTLLKELDDISINTINGPRLSQFCKNQIQQDHVRIFQVSLQIIKYWSIQRGIHSLPMGYLNDTSCTLLLVKTYKSIHNRERLNINSLINQFFYMWSQWPWITPVLLTEHIPDINNKKIDYNATSYSQAIMPILSPCHPVCNTAPNVTKSTLKAIQLEFERGNTTYVFYWSHTFRVGWCVLDRNDDSHQTIQKLFHPINYLNRYKHFISIVGSSETITTHQAWVQRMPGLIPRYVEMLEEDLNIQQIQPITTPQQTVARYTNAKEKADLEHGKPPRLTQDRLDNTSVTGTIYLSYYTIGFQLNETCKSLDISKCSDSFLSILKSKIILGESILWVIKHSGRKEALQLLPSIIHA</sequence>
<evidence type="ECO:0000256" key="5">
    <source>
        <dbReference type="ARBA" id="ARBA00022679"/>
    </source>
</evidence>
<dbReference type="Pfam" id="PF04928">
    <property type="entry name" value="PAP_central"/>
    <property type="match status" value="1"/>
</dbReference>
<dbReference type="InterPro" id="IPR011068">
    <property type="entry name" value="NuclTrfase_I-like_C"/>
</dbReference>
<organism evidence="11 12">
    <name type="scientific">Rhizopus stolonifer</name>
    <name type="common">Rhizopus nigricans</name>
    <dbReference type="NCBI Taxonomy" id="4846"/>
    <lineage>
        <taxon>Eukaryota</taxon>
        <taxon>Fungi</taxon>
        <taxon>Fungi incertae sedis</taxon>
        <taxon>Mucoromycota</taxon>
        <taxon>Mucoromycotina</taxon>
        <taxon>Mucoromycetes</taxon>
        <taxon>Mucorales</taxon>
        <taxon>Mucorineae</taxon>
        <taxon>Rhizopodaceae</taxon>
        <taxon>Rhizopus</taxon>
    </lineage>
</organism>
<evidence type="ECO:0000259" key="10">
    <source>
        <dbReference type="Pfam" id="PF04928"/>
    </source>
</evidence>
<proteinExistence type="inferred from homology"/>
<dbReference type="PANTHER" id="PTHR10682">
    <property type="entry name" value="POLY A POLYMERASE"/>
    <property type="match status" value="1"/>
</dbReference>
<keyword evidence="6" id="KW-0547">Nucleotide-binding</keyword>
<dbReference type="GO" id="GO:1990817">
    <property type="term" value="F:poly(A) RNA polymerase activity"/>
    <property type="evidence" value="ECO:0007669"/>
    <property type="project" value="UniProtKB-EC"/>
</dbReference>
<comment type="similarity">
    <text evidence="2">Belongs to the poly(A) polymerase family.</text>
</comment>
<evidence type="ECO:0000256" key="7">
    <source>
        <dbReference type="ARBA" id="ARBA00022840"/>
    </source>
</evidence>
<dbReference type="Gene3D" id="3.30.70.590">
    <property type="entry name" value="Poly(A) polymerase predicted RNA binding domain"/>
    <property type="match status" value="1"/>
</dbReference>
<dbReference type="GO" id="GO:0005524">
    <property type="term" value="F:ATP binding"/>
    <property type="evidence" value="ECO:0007669"/>
    <property type="project" value="UniProtKB-KW"/>
</dbReference>
<dbReference type="GO" id="GO:0003723">
    <property type="term" value="F:RNA binding"/>
    <property type="evidence" value="ECO:0007669"/>
    <property type="project" value="InterPro"/>
</dbReference>
<dbReference type="EMBL" id="PJQM01000203">
    <property type="protein sequence ID" value="RCI06215.1"/>
    <property type="molecule type" value="Genomic_DNA"/>
</dbReference>
<dbReference type="InterPro" id="IPR007012">
    <property type="entry name" value="PolA_pol_cen_dom"/>
</dbReference>
<feature type="domain" description="Poly(A) polymerase central" evidence="10">
    <location>
        <begin position="148"/>
        <end position="275"/>
    </location>
</feature>
<feature type="domain" description="Poly(A) polymerase RNA-binding" evidence="9">
    <location>
        <begin position="313"/>
        <end position="435"/>
    </location>
</feature>